<keyword evidence="5" id="KW-0234">DNA repair</keyword>
<evidence type="ECO:0000256" key="1">
    <source>
        <dbReference type="ARBA" id="ARBA00007572"/>
    </source>
</evidence>
<dbReference type="GO" id="GO:0006260">
    <property type="term" value="P:DNA replication"/>
    <property type="evidence" value="ECO:0007669"/>
    <property type="project" value="UniProtKB-KW"/>
</dbReference>
<dbReference type="Gene3D" id="2.40.50.140">
    <property type="entry name" value="Nucleic acid-binding proteins"/>
    <property type="match status" value="1"/>
</dbReference>
<dbReference type="Gene3D" id="3.30.1490.70">
    <property type="match status" value="1"/>
</dbReference>
<evidence type="ECO:0000256" key="3">
    <source>
        <dbReference type="ARBA" id="ARBA00022705"/>
    </source>
</evidence>
<evidence type="ECO:0000256" key="4">
    <source>
        <dbReference type="ARBA" id="ARBA00022763"/>
    </source>
</evidence>
<dbReference type="SUPFAM" id="SSF56091">
    <property type="entry name" value="DNA ligase/mRNA capping enzyme, catalytic domain"/>
    <property type="match status" value="1"/>
</dbReference>
<evidence type="ECO:0000256" key="5">
    <source>
        <dbReference type="ARBA" id="ARBA00023204"/>
    </source>
</evidence>
<keyword evidence="4" id="KW-0227">DNA damage</keyword>
<dbReference type="EMBL" id="LR798364">
    <property type="protein sequence ID" value="CAB5226780.1"/>
    <property type="molecule type" value="Genomic_DNA"/>
</dbReference>
<gene>
    <name evidence="7" type="ORF">UFOVP1516_24</name>
    <name evidence="6" type="ORF">UFOVP887_20</name>
</gene>
<evidence type="ECO:0000313" key="7">
    <source>
        <dbReference type="EMBL" id="CAB5226780.1"/>
    </source>
</evidence>
<protein>
    <submittedName>
        <fullName evidence="6">DNA ligase</fullName>
    </submittedName>
</protein>
<comment type="similarity">
    <text evidence="1">Belongs to the ATP-dependent DNA ligase family.</text>
</comment>
<evidence type="ECO:0000313" key="6">
    <source>
        <dbReference type="EMBL" id="CAB4168954.1"/>
    </source>
</evidence>
<dbReference type="PANTHER" id="PTHR47810">
    <property type="entry name" value="DNA LIGASE"/>
    <property type="match status" value="1"/>
</dbReference>
<dbReference type="EMBL" id="LR796837">
    <property type="protein sequence ID" value="CAB4168954.1"/>
    <property type="molecule type" value="Genomic_DNA"/>
</dbReference>
<keyword evidence="3" id="KW-0235">DNA replication</keyword>
<proteinExistence type="inferred from homology"/>
<organism evidence="6">
    <name type="scientific">uncultured Caudovirales phage</name>
    <dbReference type="NCBI Taxonomy" id="2100421"/>
    <lineage>
        <taxon>Viruses</taxon>
        <taxon>Duplodnaviria</taxon>
        <taxon>Heunggongvirae</taxon>
        <taxon>Uroviricota</taxon>
        <taxon>Caudoviricetes</taxon>
        <taxon>Peduoviridae</taxon>
        <taxon>Maltschvirus</taxon>
        <taxon>Maltschvirus maltsch</taxon>
    </lineage>
</organism>
<dbReference type="SUPFAM" id="SSF50249">
    <property type="entry name" value="Nucleic acid-binding proteins"/>
    <property type="match status" value="1"/>
</dbReference>
<sequence>MKPMLASDANPDKIKFPCMIQPKIDGVRAMNITGKLTGRSLKQHKNRFTNTFFNSFIFEGFDGEMFVNQDPTHPDLCRTTSSVLGTYEGEPFITWNIFDYVTDETKDLSYVTRLKMALNKVLHIKEQYPLLKEHLQVSPVIVVWDIDELTMWEQSWLMQGYEGLIIRDPDGKYKHGRSTAKEGGLLRIKRFIDAEATVIGITEGEENNNEKQVNELGNSFRSSHKENKIGNGMVGNLICRIKEDIYDSNNELLFEKDYEITVSPGSMPHNERMYYYGFQQEILGKTIKFKFFPKGIKDKPRFATYQSIRNAEDM</sequence>
<accession>A0A6J5PMX1</accession>
<keyword evidence="2 6" id="KW-0436">Ligase</keyword>
<dbReference type="GO" id="GO:0006281">
    <property type="term" value="P:DNA repair"/>
    <property type="evidence" value="ECO:0007669"/>
    <property type="project" value="UniProtKB-KW"/>
</dbReference>
<dbReference type="Gene3D" id="3.30.470.30">
    <property type="entry name" value="DNA ligase/mRNA capping enzyme"/>
    <property type="match status" value="1"/>
</dbReference>
<reference evidence="6" key="1">
    <citation type="submission" date="2020-05" db="EMBL/GenBank/DDBJ databases">
        <authorList>
            <person name="Chiriac C."/>
            <person name="Salcher M."/>
            <person name="Ghai R."/>
            <person name="Kavagutti S V."/>
        </authorList>
    </citation>
    <scope>NUCLEOTIDE SEQUENCE</scope>
</reference>
<dbReference type="PANTHER" id="PTHR47810:SF1">
    <property type="entry name" value="DNA LIGASE B"/>
    <property type="match status" value="1"/>
</dbReference>
<dbReference type="GO" id="GO:0016874">
    <property type="term" value="F:ligase activity"/>
    <property type="evidence" value="ECO:0007669"/>
    <property type="project" value="UniProtKB-KW"/>
</dbReference>
<evidence type="ECO:0000256" key="2">
    <source>
        <dbReference type="ARBA" id="ARBA00022598"/>
    </source>
</evidence>
<dbReference type="InterPro" id="IPR012340">
    <property type="entry name" value="NA-bd_OB-fold"/>
</dbReference>
<dbReference type="InterPro" id="IPR050326">
    <property type="entry name" value="NAD_dep_DNA_ligaseB"/>
</dbReference>
<name>A0A6J5PMX1_9CAUD</name>